<feature type="region of interest" description="Disordered" evidence="9">
    <location>
        <begin position="1251"/>
        <end position="1272"/>
    </location>
</feature>
<dbReference type="CDD" id="cd11304">
    <property type="entry name" value="Cadherin_repeat"/>
    <property type="match status" value="6"/>
</dbReference>
<dbReference type="FunFam" id="2.60.40.60:FF:000020">
    <property type="entry name" value="Dachsous cadherin-related 1b"/>
    <property type="match status" value="1"/>
</dbReference>
<evidence type="ECO:0000256" key="7">
    <source>
        <dbReference type="ARBA" id="ARBA00023180"/>
    </source>
</evidence>
<dbReference type="InterPro" id="IPR050174">
    <property type="entry name" value="Protocadherin/Cadherin-CA"/>
</dbReference>
<feature type="signal peptide" evidence="11">
    <location>
        <begin position="1"/>
        <end position="18"/>
    </location>
</feature>
<feature type="domain" description="Cadherin" evidence="12">
    <location>
        <begin position="631"/>
        <end position="764"/>
    </location>
</feature>
<reference evidence="13" key="1">
    <citation type="journal article" date="2013" name="Nature">
        <title>The genomes of four tapeworm species reveal adaptations to parasitism.</title>
        <authorList>
            <person name="Tsai I.J."/>
            <person name="Zarowiecki M."/>
            <person name="Holroyd N."/>
            <person name="Garciarrubio A."/>
            <person name="Sanchez-Flores A."/>
            <person name="Brooks K.L."/>
            <person name="Tracey A."/>
            <person name="Bobes R.J."/>
            <person name="Fragoso G."/>
            <person name="Sciutto E."/>
            <person name="Aslett M."/>
            <person name="Beasley H."/>
            <person name="Bennett H.M."/>
            <person name="Cai J."/>
            <person name="Camicia F."/>
            <person name="Clark R."/>
            <person name="Cucher M."/>
            <person name="De Silva N."/>
            <person name="Day T.A."/>
            <person name="Deplazes P."/>
            <person name="Estrada K."/>
            <person name="Fernandez C."/>
            <person name="Holland P.W."/>
            <person name="Hou J."/>
            <person name="Hu S."/>
            <person name="Huckvale T."/>
            <person name="Hung S.S."/>
            <person name="Kamenetzky L."/>
            <person name="Keane J.A."/>
            <person name="Kiss F."/>
            <person name="Koziol U."/>
            <person name="Lambert O."/>
            <person name="Liu K."/>
            <person name="Luo X."/>
            <person name="Luo Y."/>
            <person name="Macchiaroli N."/>
            <person name="Nichol S."/>
            <person name="Paps J."/>
            <person name="Parkinson J."/>
            <person name="Pouchkina-Stantcheva N."/>
            <person name="Riddiford N."/>
            <person name="Rosenzvit M."/>
            <person name="Salinas G."/>
            <person name="Wasmuth J.D."/>
            <person name="Zamanian M."/>
            <person name="Zheng Y."/>
            <person name="Cai X."/>
            <person name="Soberon X."/>
            <person name="Olson P.D."/>
            <person name="Laclette J.P."/>
            <person name="Brehm K."/>
            <person name="Berriman M."/>
            <person name="Garciarrubio A."/>
            <person name="Bobes R.J."/>
            <person name="Fragoso G."/>
            <person name="Sanchez-Flores A."/>
            <person name="Estrada K."/>
            <person name="Cevallos M.A."/>
            <person name="Morett E."/>
            <person name="Gonzalez V."/>
            <person name="Portillo T."/>
            <person name="Ochoa-Leyva A."/>
            <person name="Jose M.V."/>
            <person name="Sciutto E."/>
            <person name="Landa A."/>
            <person name="Jimenez L."/>
            <person name="Valdes V."/>
            <person name="Carrero J.C."/>
            <person name="Larralde C."/>
            <person name="Morales-Montor J."/>
            <person name="Limon-Lason J."/>
            <person name="Soberon X."/>
            <person name="Laclette J.P."/>
        </authorList>
    </citation>
    <scope>NUCLEOTIDE SEQUENCE [LARGE SCALE GENOMIC DNA]</scope>
</reference>
<reference evidence="13" key="2">
    <citation type="submission" date="2015-11" db="EMBL/GenBank/DDBJ databases">
        <authorList>
            <person name="Zhang Y."/>
            <person name="Guo Z."/>
        </authorList>
    </citation>
    <scope>NUCLEOTIDE SEQUENCE</scope>
</reference>
<feature type="region of interest" description="Disordered" evidence="9">
    <location>
        <begin position="782"/>
        <end position="833"/>
    </location>
</feature>
<feature type="domain" description="Cadherin" evidence="12">
    <location>
        <begin position="391"/>
        <end position="525"/>
    </location>
</feature>
<evidence type="ECO:0000256" key="1">
    <source>
        <dbReference type="ARBA" id="ARBA00004167"/>
    </source>
</evidence>
<feature type="domain" description="Cadherin" evidence="12">
    <location>
        <begin position="31"/>
        <end position="158"/>
    </location>
</feature>
<proteinExistence type="predicted"/>
<evidence type="ECO:0000256" key="8">
    <source>
        <dbReference type="PROSITE-ProRule" id="PRU00043"/>
    </source>
</evidence>
<dbReference type="GO" id="GO:0016539">
    <property type="term" value="P:intein-mediated protein splicing"/>
    <property type="evidence" value="ECO:0007669"/>
    <property type="project" value="InterPro"/>
</dbReference>
<evidence type="ECO:0000256" key="6">
    <source>
        <dbReference type="ARBA" id="ARBA00023136"/>
    </source>
</evidence>
<evidence type="ECO:0000256" key="2">
    <source>
        <dbReference type="ARBA" id="ARBA00022692"/>
    </source>
</evidence>
<evidence type="ECO:0000313" key="14">
    <source>
        <dbReference type="Proteomes" id="UP000017246"/>
    </source>
</evidence>
<dbReference type="InterPro" id="IPR020894">
    <property type="entry name" value="Cadherin_CS"/>
</dbReference>
<keyword evidence="3" id="KW-0677">Repeat</keyword>
<sequence length="1351" mass="147400">MTVQYHLLLCLFLSLCLAWLPIALSSSWRIPATEVKYRFSENSPLGQILGNVAGSAPQKSVTYAFGAPSQLFHLDPVTSELSLKAEIDAEKLCGLATWRDDEKGDQNNDLTDVVTCTPSTGELSVQLDVNAILPDGGLQAVFKVTVEILDVDDNPPRFDNQRVWKRHLREVFYRKGRKIDLPKARDIDLLPEHRLTRYTLEQHSPAVEEAFHFEVSSSETPTLVLLKDLDAETQEYFNMTLVAFNPSRSSHYHGMYVGGRGSEQLESRLQVEIYVVDMNDNEPYFEGPSYNVTVHEDTLPGTVIFQLKAHDEDRNAQLDYSLVEASGGGQQAVASIFEVEKGGRVILRRGLDFESCQNYILPVSVTDGDFSAETTLHVTVADVNDEAPRFEINPIHLTAEEGTSAKRSIGQVRVYDPDSVEVNGVVRCKEPEEWAHRQVLLFTPDPQVHPSAGVYDLQTRLELDREGPDTLAGGVALVRLICWDANELIHTPSATSTFGGAMRRLTSTLTVTLTIRDVNDNPPTFYQPVYHVAVAENNHIGTKFVQVQAHDPDDGENAEITYSLLDRANFHVDPVSGWVTAAIEFDREKRDSYQVTIIASDNGSQRLTGSTLLNVTILDQNDNPPHLLPCDKVPTPLVVWENSPIGTFVGDLIASDADIGRNGELVFRLPKKLAFTSHFELRPNGSLFTALPLDREQKHPSPLRPQAGISVPSSHQSGLYPNLQHEATYELLVEVRDRGSPNALSSTETICIKVLDENDNDPHFVLPDRLYSVEDRLPDTPSAYLRKRESTEVASDASEGATKFAKGASVAAETGGGGGDAEAADNGGGYEPSLRISLHETSGQLITRLEATDPDEDANGGVVYGLRRHTHSRARLNRAAGDFLGVNGNTGEVWLKRTLQEDDLGPHFFVVSANDQGTSMSRSESKVLLVSVEDIPPRSLDVGGASSSFIASSEGGDGEGGVLANLFPFKLGERKNVLILVGLISVSVILAVILVAAMICMLKPCRSSSRQTHRFFNQHRMSPDGTVNVATMQAHTAANGGIISLQEARLIDNTSVDNYGSGIGVGNHDYGYGPPVSPVDVGEPDGWVGSDGKGGIFRVVNADADSSVSEEATNRVPQMWNKYNSLPRDRFERCGSPLSLNQENLCSTASTAGMLMTPLREIEEIPPTVRSPDHWAAATLSRETNFQSNSTSHIGLPVTLLPAVCLHSSGTNVVTASNPFAPTTIVSVNSTTTTFQPTMSKKAEMEIRLAEHASDSGQGASDEDLRSQSQPPPVINLVQLPCEFSEEDPWKRAVGGEAPCSDDFVRLRTSTIHPSLSKHSTDALETQNCVHFSIAAIPGQVNIVHRRLPAC</sequence>
<dbReference type="PROSITE" id="PS50817">
    <property type="entry name" value="INTEIN_N_TER"/>
    <property type="match status" value="1"/>
</dbReference>
<evidence type="ECO:0000256" key="4">
    <source>
        <dbReference type="ARBA" id="ARBA00022837"/>
    </source>
</evidence>
<evidence type="ECO:0000259" key="12">
    <source>
        <dbReference type="PROSITE" id="PS50268"/>
    </source>
</evidence>
<feature type="chain" id="PRO_5001831670" evidence="11">
    <location>
        <begin position="19"/>
        <end position="1351"/>
    </location>
</feature>
<feature type="domain" description="Cadherin" evidence="12">
    <location>
        <begin position="843"/>
        <end position="949"/>
    </location>
</feature>
<feature type="domain" description="Cadherin" evidence="12">
    <location>
        <begin position="286"/>
        <end position="390"/>
    </location>
</feature>
<keyword evidence="2 10" id="KW-0812">Transmembrane</keyword>
<dbReference type="STRING" id="6211.A0A087VYV2"/>
<feature type="domain" description="Cadherin" evidence="12">
    <location>
        <begin position="184"/>
        <end position="285"/>
    </location>
</feature>
<gene>
    <name evidence="13" type="ORF">EmuJ_000117200</name>
</gene>
<dbReference type="EMBL" id="LN902844">
    <property type="protein sequence ID" value="CDI97398.1"/>
    <property type="molecule type" value="Genomic_DNA"/>
</dbReference>
<dbReference type="PANTHER" id="PTHR24028">
    <property type="entry name" value="CADHERIN-87A"/>
    <property type="match status" value="1"/>
</dbReference>
<comment type="subcellular location">
    <subcellularLocation>
        <location evidence="1">Membrane</location>
        <topology evidence="1">Single-pass membrane protein</topology>
    </subcellularLocation>
</comment>
<keyword evidence="11" id="KW-0732">Signal</keyword>
<dbReference type="PROSITE" id="PS00232">
    <property type="entry name" value="CADHERIN_1"/>
    <property type="match status" value="4"/>
</dbReference>
<keyword evidence="5 10" id="KW-1133">Transmembrane helix</keyword>
<dbReference type="GO" id="GO:0005886">
    <property type="term" value="C:plasma membrane"/>
    <property type="evidence" value="ECO:0007669"/>
    <property type="project" value="InterPro"/>
</dbReference>
<evidence type="ECO:0000256" key="10">
    <source>
        <dbReference type="SAM" id="Phobius"/>
    </source>
</evidence>
<evidence type="ECO:0000313" key="13">
    <source>
        <dbReference type="EMBL" id="CDI97398.1"/>
    </source>
</evidence>
<keyword evidence="4 8" id="KW-0106">Calcium</keyword>
<evidence type="ECO:0000256" key="11">
    <source>
        <dbReference type="SAM" id="SignalP"/>
    </source>
</evidence>
<organism evidence="13 14">
    <name type="scientific">Echinococcus multilocularis</name>
    <name type="common">Fox tapeworm</name>
    <dbReference type="NCBI Taxonomy" id="6211"/>
    <lineage>
        <taxon>Eukaryota</taxon>
        <taxon>Metazoa</taxon>
        <taxon>Spiralia</taxon>
        <taxon>Lophotrochozoa</taxon>
        <taxon>Platyhelminthes</taxon>
        <taxon>Cestoda</taxon>
        <taxon>Eucestoda</taxon>
        <taxon>Cyclophyllidea</taxon>
        <taxon>Taeniidae</taxon>
        <taxon>Echinococcus</taxon>
    </lineage>
</organism>
<dbReference type="InterPro" id="IPR015919">
    <property type="entry name" value="Cadherin-like_sf"/>
</dbReference>
<dbReference type="PRINTS" id="PR00205">
    <property type="entry name" value="CADHERIN"/>
</dbReference>
<dbReference type="eggNOG" id="KOG3594">
    <property type="taxonomic scope" value="Eukaryota"/>
</dbReference>
<keyword evidence="7" id="KW-0325">Glycoprotein</keyword>
<dbReference type="InterPro" id="IPR002126">
    <property type="entry name" value="Cadherin-like_dom"/>
</dbReference>
<dbReference type="SMART" id="SM00112">
    <property type="entry name" value="CA"/>
    <property type="match status" value="6"/>
</dbReference>
<feature type="domain" description="Cadherin" evidence="12">
    <location>
        <begin position="526"/>
        <end position="627"/>
    </location>
</feature>
<name>A0A087VYV2_ECHMU</name>
<evidence type="ECO:0000256" key="9">
    <source>
        <dbReference type="SAM" id="MobiDB-lite"/>
    </source>
</evidence>
<dbReference type="GO" id="GO:0007156">
    <property type="term" value="P:homophilic cell adhesion via plasma membrane adhesion molecules"/>
    <property type="evidence" value="ECO:0007669"/>
    <property type="project" value="InterPro"/>
</dbReference>
<dbReference type="InterPro" id="IPR006141">
    <property type="entry name" value="Intein_N"/>
</dbReference>
<dbReference type="SUPFAM" id="SSF49313">
    <property type="entry name" value="Cadherin-like"/>
    <property type="match status" value="6"/>
</dbReference>
<keyword evidence="14" id="KW-1185">Reference proteome</keyword>
<dbReference type="OMA" id="STETICI"/>
<dbReference type="PROSITE" id="PS50268">
    <property type="entry name" value="CADHERIN_2"/>
    <property type="match status" value="7"/>
</dbReference>
<protein>
    <submittedName>
        <fullName evidence="13">Cadherin</fullName>
    </submittedName>
</protein>
<dbReference type="Proteomes" id="UP000017246">
    <property type="component" value="Unassembled WGS sequence"/>
</dbReference>
<accession>A0A087VYV2</accession>
<dbReference type="OrthoDB" id="6252479at2759"/>
<dbReference type="GO" id="GO:0005509">
    <property type="term" value="F:calcium ion binding"/>
    <property type="evidence" value="ECO:0007669"/>
    <property type="project" value="UniProtKB-UniRule"/>
</dbReference>
<dbReference type="Gene3D" id="2.60.40.60">
    <property type="entry name" value="Cadherins"/>
    <property type="match status" value="7"/>
</dbReference>
<evidence type="ECO:0000256" key="5">
    <source>
        <dbReference type="ARBA" id="ARBA00022989"/>
    </source>
</evidence>
<dbReference type="Pfam" id="PF00028">
    <property type="entry name" value="Cadherin"/>
    <property type="match status" value="3"/>
</dbReference>
<feature type="compositionally biased region" description="Gly residues" evidence="9">
    <location>
        <begin position="814"/>
        <end position="830"/>
    </location>
</feature>
<evidence type="ECO:0000256" key="3">
    <source>
        <dbReference type="ARBA" id="ARBA00022737"/>
    </source>
</evidence>
<keyword evidence="6 10" id="KW-0472">Membrane</keyword>
<feature type="transmembrane region" description="Helical" evidence="10">
    <location>
        <begin position="977"/>
        <end position="1002"/>
    </location>
</feature>
<dbReference type="PANTHER" id="PTHR24028:SF146">
    <property type="entry name" value="CADHERIN 96CB, ISOFORM D-RELATED"/>
    <property type="match status" value="1"/>
</dbReference>